<dbReference type="EMBL" id="QTSX02007167">
    <property type="protein sequence ID" value="KAJ9050211.1"/>
    <property type="molecule type" value="Genomic_DNA"/>
</dbReference>
<keyword evidence="2" id="KW-1185">Reference proteome</keyword>
<dbReference type="Proteomes" id="UP001165960">
    <property type="component" value="Unassembled WGS sequence"/>
</dbReference>
<proteinExistence type="predicted"/>
<gene>
    <name evidence="1" type="primary">SGD1_2</name>
    <name evidence="1" type="ORF">DSO57_1016539</name>
</gene>
<accession>A0ACC2RJJ8</accession>
<evidence type="ECO:0000313" key="2">
    <source>
        <dbReference type="Proteomes" id="UP001165960"/>
    </source>
</evidence>
<sequence>MNRKLGNRGGKRKSTTKLPQRLVDELSEKAKPTPVEVTQPHGNSKKRKLPVEEAEPVIPDNRKFSKRFVNKIASRKEQRKAERKNKKQKKQTPAQKITPKANPSTEDKPQKHVSKDITKIQPKAIPAAKEVPKISKADVEEEEEDRYLRQLEKKLKIKDASKVLNSSLFKDDGLDELLSGITVGSNKLLGKKVPKAESSELDESESDSEEELLEGAHYYSTRNQHEELSEEDSGSSEASSGSENEVEKEKDDENAVVSKYVPPHLRKDDDKLVKLRRLLQGLINRLNETNIESILADIDQMYLDYSRNNVTTTITDLILLSVSERSNLLDSFVIINATIIAGVYRLVGTEAAAHFTQTLVEKLMKHHAKAGEGEDEIKMCLNLITLVAELYNLGVVSCVLIYSIIRFFLQDMVPHNVELLLKMIRAIGPALRQDDPSAMKDIILLAQKNAPTGAKLGVRFKFMMEVLNDLKNNKVKKSSHLATQNALAEDTVRRMKTLLKNIEKRRQTINSEPLQVSLDDIMSASIKGKWWLVGAAWKGEEVPVQKVDSVESNDPNSLLTLARQQRMSTDLRKRIFTVLMSSEDFTDAYERLMKLGLTEKQQRDIPRVLLHCCGNEKTYNPFYSLVAVRLNAYRASFKITFQYALWDFLRELGESGVGGLGGTHSSTTSIAQVPVRRLINLAKFFGYLLGKLSLPLTILKSLTFTSLKPRSRLFLQLAIMHQFINTDDESIASQVAKLADLKDLRQGLAFFIHHFVATPTDLAASSLSVQEKETVASRAKFAEDLLKL</sequence>
<reference evidence="1" key="1">
    <citation type="submission" date="2022-04" db="EMBL/GenBank/DDBJ databases">
        <title>Genome of the entomopathogenic fungus Entomophthora muscae.</title>
        <authorList>
            <person name="Elya C."/>
            <person name="Lovett B.R."/>
            <person name="Lee E."/>
            <person name="Macias A.M."/>
            <person name="Hajek A.E."/>
            <person name="De Bivort B.L."/>
            <person name="Kasson M.T."/>
            <person name="De Fine Licht H.H."/>
            <person name="Stajich J.E."/>
        </authorList>
    </citation>
    <scope>NUCLEOTIDE SEQUENCE</scope>
    <source>
        <strain evidence="1">Berkeley</strain>
    </source>
</reference>
<organism evidence="1 2">
    <name type="scientific">Entomophthora muscae</name>
    <dbReference type="NCBI Taxonomy" id="34485"/>
    <lineage>
        <taxon>Eukaryota</taxon>
        <taxon>Fungi</taxon>
        <taxon>Fungi incertae sedis</taxon>
        <taxon>Zoopagomycota</taxon>
        <taxon>Entomophthoromycotina</taxon>
        <taxon>Entomophthoromycetes</taxon>
        <taxon>Entomophthorales</taxon>
        <taxon>Entomophthoraceae</taxon>
        <taxon>Entomophthora</taxon>
    </lineage>
</organism>
<evidence type="ECO:0000313" key="1">
    <source>
        <dbReference type="EMBL" id="KAJ9050211.1"/>
    </source>
</evidence>
<protein>
    <submittedName>
        <fullName evidence="1">Suppressor of glycerol defect</fullName>
    </submittedName>
</protein>
<comment type="caution">
    <text evidence="1">The sequence shown here is derived from an EMBL/GenBank/DDBJ whole genome shotgun (WGS) entry which is preliminary data.</text>
</comment>
<name>A0ACC2RJJ8_9FUNG</name>